<accession>A0A6G7YPQ2</accession>
<keyword evidence="1" id="KW-0472">Membrane</keyword>
<evidence type="ECO:0000313" key="3">
    <source>
        <dbReference type="Proteomes" id="UP000503222"/>
    </source>
</evidence>
<reference evidence="2 3" key="1">
    <citation type="submission" date="2020-03" db="EMBL/GenBank/DDBJ databases">
        <title>Sphingomonas sp. nov., isolated from fish.</title>
        <authorList>
            <person name="Hyun D.-W."/>
            <person name="Bae J.-W."/>
        </authorList>
    </citation>
    <scope>NUCLEOTIDE SEQUENCE [LARGE SCALE GENOMIC DNA]</scope>
    <source>
        <strain evidence="2 3">HDW15B</strain>
    </source>
</reference>
<keyword evidence="1" id="KW-1133">Transmembrane helix</keyword>
<dbReference type="GO" id="GO:0032153">
    <property type="term" value="C:cell division site"/>
    <property type="evidence" value="ECO:0007669"/>
    <property type="project" value="TreeGrafter"/>
</dbReference>
<dbReference type="InterPro" id="IPR004513">
    <property type="entry name" value="FtsX"/>
</dbReference>
<dbReference type="Proteomes" id="UP000503222">
    <property type="component" value="Chromosome"/>
</dbReference>
<feature type="transmembrane region" description="Helical" evidence="1">
    <location>
        <begin position="161"/>
        <end position="183"/>
    </location>
</feature>
<dbReference type="KEGG" id="spii:G7077_07250"/>
<dbReference type="GO" id="GO:0051301">
    <property type="term" value="P:cell division"/>
    <property type="evidence" value="ECO:0007669"/>
    <property type="project" value="InterPro"/>
</dbReference>
<proteinExistence type="predicted"/>
<dbReference type="EMBL" id="CP049869">
    <property type="protein sequence ID" value="QIK78720.1"/>
    <property type="molecule type" value="Genomic_DNA"/>
</dbReference>
<keyword evidence="1" id="KW-0812">Transmembrane</keyword>
<feature type="transmembrane region" description="Helical" evidence="1">
    <location>
        <begin position="258"/>
        <end position="283"/>
    </location>
</feature>
<name>A0A6G7YPQ2_9SPHN</name>
<sequence>MINWLFVSPAQRRLLPGGRFRGPTPWVIGIMTFVMMVVTAAALVLANAAGGVAEGSRSRFVAQLPGGSSSVPAALQLLRSTPEVRNVRVVPEAQMRETLSRWLGQAAANSADLPVPALIHFDLSRPLGTTTMQARLRAAIPGASISAHEQEVRPLLRTMRALQWLALTLVALMVIATSATIVLSARGALDTNRATIEVMHGIGATDLQVTHLFQRKIALDALTGALAGALAAALTLLLVAGAGAALKGQLGGLPPLHLGDIIVLSAMPFVVAALATLVGRMAVLRSLRSNV</sequence>
<organism evidence="2 3">
    <name type="scientific">Sphingomonas piscis</name>
    <dbReference type="NCBI Taxonomy" id="2714943"/>
    <lineage>
        <taxon>Bacteria</taxon>
        <taxon>Pseudomonadati</taxon>
        <taxon>Pseudomonadota</taxon>
        <taxon>Alphaproteobacteria</taxon>
        <taxon>Sphingomonadales</taxon>
        <taxon>Sphingomonadaceae</taxon>
        <taxon>Sphingomonas</taxon>
    </lineage>
</organism>
<evidence type="ECO:0008006" key="4">
    <source>
        <dbReference type="Google" id="ProtNLM"/>
    </source>
</evidence>
<dbReference type="RefSeq" id="WP_166411113.1">
    <property type="nucleotide sequence ID" value="NZ_CP049869.1"/>
</dbReference>
<dbReference type="GO" id="GO:0016020">
    <property type="term" value="C:membrane"/>
    <property type="evidence" value="ECO:0007669"/>
    <property type="project" value="InterPro"/>
</dbReference>
<feature type="transmembrane region" description="Helical" evidence="1">
    <location>
        <begin position="221"/>
        <end position="246"/>
    </location>
</feature>
<protein>
    <recommendedName>
        <fullName evidence="4">Cell division protein</fullName>
    </recommendedName>
</protein>
<dbReference type="AlphaFoldDB" id="A0A6G7YPQ2"/>
<dbReference type="PANTHER" id="PTHR47755">
    <property type="entry name" value="CELL DIVISION PROTEIN FTSX"/>
    <property type="match status" value="1"/>
</dbReference>
<feature type="transmembrane region" description="Helical" evidence="1">
    <location>
        <begin position="26"/>
        <end position="49"/>
    </location>
</feature>
<dbReference type="PANTHER" id="PTHR47755:SF1">
    <property type="entry name" value="CELL DIVISION PROTEIN FTSX"/>
    <property type="match status" value="1"/>
</dbReference>
<keyword evidence="3" id="KW-1185">Reference proteome</keyword>
<evidence type="ECO:0000256" key="1">
    <source>
        <dbReference type="SAM" id="Phobius"/>
    </source>
</evidence>
<gene>
    <name evidence="2" type="ORF">G7077_07250</name>
</gene>
<evidence type="ECO:0000313" key="2">
    <source>
        <dbReference type="EMBL" id="QIK78720.1"/>
    </source>
</evidence>